<dbReference type="PANTHER" id="PTHR43630:SF2">
    <property type="entry name" value="GLYCOSYLTRANSFERASE"/>
    <property type="match status" value="1"/>
</dbReference>
<accession>A0A1T4YW93</accession>
<evidence type="ECO:0000256" key="2">
    <source>
        <dbReference type="SAM" id="Coils"/>
    </source>
</evidence>
<dbReference type="PANTHER" id="PTHR43630">
    <property type="entry name" value="POLY-BETA-1,6-N-ACETYL-D-GLUCOSAMINE SYNTHASE"/>
    <property type="match status" value="1"/>
</dbReference>
<dbReference type="AlphaFoldDB" id="A0A1T4YW93"/>
<keyword evidence="5" id="KW-1185">Reference proteome</keyword>
<protein>
    <submittedName>
        <fullName evidence="4">Glycosyltransferase involved in cell wall bisynthesis</fullName>
    </submittedName>
</protein>
<dbReference type="Gene3D" id="3.90.550.10">
    <property type="entry name" value="Spore Coat Polysaccharide Biosynthesis Protein SpsA, Chain A"/>
    <property type="match status" value="1"/>
</dbReference>
<dbReference type="InterPro" id="IPR001173">
    <property type="entry name" value="Glyco_trans_2-like"/>
</dbReference>
<dbReference type="SUPFAM" id="SSF53448">
    <property type="entry name" value="Nucleotide-diphospho-sugar transferases"/>
    <property type="match status" value="1"/>
</dbReference>
<feature type="coiled-coil region" evidence="2">
    <location>
        <begin position="177"/>
        <end position="204"/>
    </location>
</feature>
<dbReference type="EMBL" id="FUYJ01000010">
    <property type="protein sequence ID" value="SKB05903.1"/>
    <property type="molecule type" value="Genomic_DNA"/>
</dbReference>
<sequence>MENNPIISLCMIVKDEEERIETCLKSASSIADEVIIVDTGSTDQTIKLCQQFENVKILHYDWDQHFANARNFGIDHARGEWILWLDADEELDVPSWETVKEQLAQQEEATVIQLPVFNYVGERLPIQPEQVFIYYQPRLFRNSKGYQFLKRIHETLKLPTDANITYLPSKIHHYGYITEIEKKKKKETRNIELLQIDIDKMAEDPWVAYHLASEYYRRQEYTQAFQYINLSIYYFLQKLIKPPSILYRLKYAILIETKSLDGAWPSIEKAIDLYPDYVDLHFFKGYILFEKERYKEALEAFGRCLELGDDHKEHLIWQGTGSYRAMEYKGKCLKKIDQGLYDKGGKI</sequence>
<dbReference type="RefSeq" id="WP_245799550.1">
    <property type="nucleotide sequence ID" value="NZ_FUYJ01000010.1"/>
</dbReference>
<dbReference type="PROSITE" id="PS50005">
    <property type="entry name" value="TPR"/>
    <property type="match status" value="1"/>
</dbReference>
<dbReference type="InterPro" id="IPR011990">
    <property type="entry name" value="TPR-like_helical_dom_sf"/>
</dbReference>
<dbReference type="InterPro" id="IPR029044">
    <property type="entry name" value="Nucleotide-diphossugar_trans"/>
</dbReference>
<gene>
    <name evidence="4" type="ORF">SAMN04244570_0027</name>
</gene>
<feature type="domain" description="Glycosyltransferase 2-like" evidence="3">
    <location>
        <begin position="8"/>
        <end position="147"/>
    </location>
</feature>
<dbReference type="InterPro" id="IPR019734">
    <property type="entry name" value="TPR_rpt"/>
</dbReference>
<name>A0A1T4YW93_9BACL</name>
<feature type="repeat" description="TPR" evidence="1">
    <location>
        <begin position="278"/>
        <end position="311"/>
    </location>
</feature>
<keyword evidence="1" id="KW-0802">TPR repeat</keyword>
<dbReference type="Proteomes" id="UP000190042">
    <property type="component" value="Unassembled WGS sequence"/>
</dbReference>
<keyword evidence="4" id="KW-0808">Transferase</keyword>
<evidence type="ECO:0000259" key="3">
    <source>
        <dbReference type="Pfam" id="PF00535"/>
    </source>
</evidence>
<keyword evidence="2" id="KW-0175">Coiled coil</keyword>
<evidence type="ECO:0000313" key="5">
    <source>
        <dbReference type="Proteomes" id="UP000190042"/>
    </source>
</evidence>
<evidence type="ECO:0000256" key="1">
    <source>
        <dbReference type="PROSITE-ProRule" id="PRU00339"/>
    </source>
</evidence>
<organism evidence="4 5">
    <name type="scientific">Sporosarcina newyorkensis</name>
    <dbReference type="NCBI Taxonomy" id="759851"/>
    <lineage>
        <taxon>Bacteria</taxon>
        <taxon>Bacillati</taxon>
        <taxon>Bacillota</taxon>
        <taxon>Bacilli</taxon>
        <taxon>Bacillales</taxon>
        <taxon>Caryophanaceae</taxon>
        <taxon>Sporosarcina</taxon>
    </lineage>
</organism>
<dbReference type="Pfam" id="PF00535">
    <property type="entry name" value="Glycos_transf_2"/>
    <property type="match status" value="1"/>
</dbReference>
<dbReference type="SUPFAM" id="SSF48452">
    <property type="entry name" value="TPR-like"/>
    <property type="match status" value="1"/>
</dbReference>
<dbReference type="GO" id="GO:0016740">
    <property type="term" value="F:transferase activity"/>
    <property type="evidence" value="ECO:0007669"/>
    <property type="project" value="UniProtKB-KW"/>
</dbReference>
<dbReference type="SMART" id="SM00028">
    <property type="entry name" value="TPR"/>
    <property type="match status" value="2"/>
</dbReference>
<dbReference type="CDD" id="cd02511">
    <property type="entry name" value="Beta4Glucosyltransferase"/>
    <property type="match status" value="1"/>
</dbReference>
<reference evidence="5" key="1">
    <citation type="submission" date="2017-02" db="EMBL/GenBank/DDBJ databases">
        <authorList>
            <person name="Varghese N."/>
            <person name="Submissions S."/>
        </authorList>
    </citation>
    <scope>NUCLEOTIDE SEQUENCE [LARGE SCALE GENOMIC DNA]</scope>
    <source>
        <strain evidence="5">DSM 23966</strain>
    </source>
</reference>
<evidence type="ECO:0000313" key="4">
    <source>
        <dbReference type="EMBL" id="SKB05903.1"/>
    </source>
</evidence>
<proteinExistence type="predicted"/>
<dbReference type="Gene3D" id="1.25.40.10">
    <property type="entry name" value="Tetratricopeptide repeat domain"/>
    <property type="match status" value="1"/>
</dbReference>